<gene>
    <name evidence="2" type="ORF">ACPOL_0880</name>
</gene>
<protein>
    <submittedName>
        <fullName evidence="2">Adenylate cyclase</fullName>
    </submittedName>
</protein>
<reference evidence="2 3" key="1">
    <citation type="journal article" date="2018" name="Front. Microbiol.">
        <title>Hydrolytic Capabilities as a Key to Environmental Success: Chitinolytic and Cellulolytic Acidobacteria From Acidic Sub-arctic Soils and Boreal Peatlands.</title>
        <authorList>
            <person name="Belova S.E."/>
            <person name="Ravin N.V."/>
            <person name="Pankratov T.A."/>
            <person name="Rakitin A.L."/>
            <person name="Ivanova A.A."/>
            <person name="Beletsky A.V."/>
            <person name="Mardanov A.V."/>
            <person name="Sinninghe Damste J.S."/>
            <person name="Dedysh S.N."/>
        </authorList>
    </citation>
    <scope>NUCLEOTIDE SEQUENCE [LARGE SCALE GENOMIC DNA]</scope>
    <source>
        <strain evidence="2 3">SBC82</strain>
    </source>
</reference>
<evidence type="ECO:0000313" key="2">
    <source>
        <dbReference type="EMBL" id="AXC10237.1"/>
    </source>
</evidence>
<dbReference type="AlphaFoldDB" id="A0A2Z5FUR0"/>
<keyword evidence="3" id="KW-1185">Reference proteome</keyword>
<sequence length="432" mass="47277">MPQQELQPGAISEVAEERWKLVKDILSSRSFAKAPRLSGFLAYICAETLCGRGSDLNERQIGLEVFGRSPDYLPAEDSIVRASARLLRNRLELYFSTEGKDSDWVIFIPKGSYIPTFESRIRKSEPASPLLPIDVPQRIVKPADGPRSQRLPMLVISMIAAAIAIFAGILLHRHIGSVTANPERQIWSTLLTGRERTLFVPADSTLSLIQTAQNVPLTVSEYLGQKPAVLARLAASGPYPQAMTNINDHQYTSIADLEMAFRVGRLPQAGNAQLEVRYARDLTLSDIKNSNLILMGGPRANPWVQIFAEHVDYSLDDHPADGLDYVNVRSPQSGESARYMAAVKGNQTFSLGVIAFISGLEGGKHVLMIEGTDMAGTQGACDFLLDANASSAVLSKLIRPDGRVGHFEMLLETKTVTGNASEHLVLAYRPLP</sequence>
<name>A0A2Z5FUR0_9BACT</name>
<feature type="domain" description="S-layer protein outer" evidence="1">
    <location>
        <begin position="286"/>
        <end position="386"/>
    </location>
</feature>
<evidence type="ECO:0000313" key="3">
    <source>
        <dbReference type="Proteomes" id="UP000253606"/>
    </source>
</evidence>
<evidence type="ECO:0000259" key="1">
    <source>
        <dbReference type="Pfam" id="PF05124"/>
    </source>
</evidence>
<accession>A0A2Z5FUR0</accession>
<dbReference type="Pfam" id="PF05124">
    <property type="entry name" value="S_layer_C"/>
    <property type="match status" value="1"/>
</dbReference>
<organism evidence="2 3">
    <name type="scientific">Acidisarcina polymorpha</name>
    <dbReference type="NCBI Taxonomy" id="2211140"/>
    <lineage>
        <taxon>Bacteria</taxon>
        <taxon>Pseudomonadati</taxon>
        <taxon>Acidobacteriota</taxon>
        <taxon>Terriglobia</taxon>
        <taxon>Terriglobales</taxon>
        <taxon>Acidobacteriaceae</taxon>
        <taxon>Acidisarcina</taxon>
    </lineage>
</organism>
<dbReference type="InterPro" id="IPR022651">
    <property type="entry name" value="S_layer_C"/>
</dbReference>
<dbReference type="Proteomes" id="UP000253606">
    <property type="component" value="Chromosome"/>
</dbReference>
<proteinExistence type="predicted"/>
<dbReference type="EMBL" id="CP030840">
    <property type="protein sequence ID" value="AXC10237.1"/>
    <property type="molecule type" value="Genomic_DNA"/>
</dbReference>
<dbReference type="KEGG" id="abas:ACPOL_0880"/>